<protein>
    <recommendedName>
        <fullName evidence="4 13">Threonylcarbamoyl-AMP synthase</fullName>
        <shortName evidence="13">TC-AMP synthase</shortName>
        <ecNumber evidence="3 13">2.7.7.87</ecNumber>
    </recommendedName>
    <alternativeName>
        <fullName evidence="11 13">L-threonylcarbamoyladenylate synthase</fullName>
    </alternativeName>
</protein>
<dbReference type="InterPro" id="IPR050156">
    <property type="entry name" value="TC-AMP_synthase_SUA5"/>
</dbReference>
<evidence type="ECO:0000256" key="1">
    <source>
        <dbReference type="ARBA" id="ARBA00004496"/>
    </source>
</evidence>
<feature type="binding site" evidence="14">
    <location>
        <position position="149"/>
    </location>
    <ligand>
        <name>ATP</name>
        <dbReference type="ChEBI" id="CHEBI:30616"/>
    </ligand>
</feature>
<dbReference type="STRING" id="35841.B4167_1322"/>
<dbReference type="OrthoDB" id="9814580at2"/>
<evidence type="ECO:0000256" key="12">
    <source>
        <dbReference type="ARBA" id="ARBA00048366"/>
    </source>
</evidence>
<feature type="binding site" evidence="14">
    <location>
        <position position="157"/>
    </location>
    <ligand>
        <name>ATP</name>
        <dbReference type="ChEBI" id="CHEBI:30616"/>
    </ligand>
</feature>
<dbReference type="InterPro" id="IPR006070">
    <property type="entry name" value="Sua5-like_dom"/>
</dbReference>
<dbReference type="GO" id="GO:0000049">
    <property type="term" value="F:tRNA binding"/>
    <property type="evidence" value="ECO:0007669"/>
    <property type="project" value="TreeGrafter"/>
</dbReference>
<evidence type="ECO:0000256" key="11">
    <source>
        <dbReference type="ARBA" id="ARBA00029774"/>
    </source>
</evidence>
<dbReference type="GeneID" id="92962728"/>
<accession>A0A090IZD1</accession>
<evidence type="ECO:0000259" key="15">
    <source>
        <dbReference type="PROSITE" id="PS51163"/>
    </source>
</evidence>
<dbReference type="Proteomes" id="UP000040576">
    <property type="component" value="Unassembled WGS sequence"/>
</dbReference>
<feature type="binding site" evidence="14">
    <location>
        <position position="63"/>
    </location>
    <ligand>
        <name>ATP</name>
        <dbReference type="ChEBI" id="CHEBI:30616"/>
    </ligand>
</feature>
<dbReference type="GO" id="GO:0005524">
    <property type="term" value="F:ATP binding"/>
    <property type="evidence" value="ECO:0007669"/>
    <property type="project" value="UniProtKB-UniRule"/>
</dbReference>
<dbReference type="Gene3D" id="3.40.50.11030">
    <property type="entry name" value="Threonylcarbamoyl-AMP synthase, C-terminal domain"/>
    <property type="match status" value="1"/>
</dbReference>
<evidence type="ECO:0000256" key="5">
    <source>
        <dbReference type="ARBA" id="ARBA00022490"/>
    </source>
</evidence>
<comment type="similarity">
    <text evidence="2 13">Belongs to the SUA5 family.</text>
</comment>
<comment type="subcellular location">
    <subcellularLocation>
        <location evidence="1 13">Cytoplasm</location>
    </subcellularLocation>
</comment>
<evidence type="ECO:0000256" key="8">
    <source>
        <dbReference type="ARBA" id="ARBA00022695"/>
    </source>
</evidence>
<feature type="binding site" evidence="14">
    <location>
        <position position="147"/>
    </location>
    <ligand>
        <name>L-threonine</name>
        <dbReference type="ChEBI" id="CHEBI:57926"/>
    </ligand>
</feature>
<dbReference type="GO" id="GO:0061710">
    <property type="term" value="F:L-threonylcarbamoyladenylate synthase"/>
    <property type="evidence" value="ECO:0007669"/>
    <property type="project" value="UniProtKB-EC"/>
</dbReference>
<dbReference type="PANTHER" id="PTHR17490:SF16">
    <property type="entry name" value="THREONYLCARBAMOYL-AMP SYNTHASE"/>
    <property type="match status" value="1"/>
</dbReference>
<keyword evidence="5 13" id="KW-0963">Cytoplasm</keyword>
<sequence length="352" mass="38528">MLTKIWTVDKTVENLYTYPQIIEAAEVLQKNEVVAFPTETVYGLGANALSDEAVNKIYEAKGRPSDNPLIVHISKMEDVDKYAEEIPEQAKKLMNAFWPGPLTVILKVKQGILSNKVTAGLPTVGIRMPNHPVALALIEASGLPIAAPSANLSGKPSPTKFQHVYKDLNGKISGIVDGGETGVGVESTVIDCTEPIPVILRPGGTTREEIEGIIGSVGMDRQVKEEVEKPKSPGMKYTHYAPAAPMYLVDGSPAFLQETVDSMRKIGKRVGILTTDERVNTYQADMVVSCGQREQLSTVAHHLYDALRQFDQEKIDMIYGEVFPREGIGVAIMNRLLKAAGHRIIKEHTSNR</sequence>
<dbReference type="PANTHER" id="PTHR17490">
    <property type="entry name" value="SUA5"/>
    <property type="match status" value="1"/>
</dbReference>
<comment type="catalytic activity">
    <reaction evidence="12 13">
        <text>L-threonine + hydrogencarbonate + ATP = L-threonylcarbamoyladenylate + diphosphate + H2O</text>
        <dbReference type="Rhea" id="RHEA:36407"/>
        <dbReference type="ChEBI" id="CHEBI:15377"/>
        <dbReference type="ChEBI" id="CHEBI:17544"/>
        <dbReference type="ChEBI" id="CHEBI:30616"/>
        <dbReference type="ChEBI" id="CHEBI:33019"/>
        <dbReference type="ChEBI" id="CHEBI:57926"/>
        <dbReference type="ChEBI" id="CHEBI:73682"/>
        <dbReference type="EC" id="2.7.7.87"/>
    </reaction>
</comment>
<feature type="binding site" evidence="14">
    <location>
        <position position="72"/>
    </location>
    <ligand>
        <name>L-threonine</name>
        <dbReference type="ChEBI" id="CHEBI:57926"/>
    </ligand>
</feature>
<dbReference type="Gene3D" id="3.90.870.10">
    <property type="entry name" value="DHBP synthase"/>
    <property type="match status" value="1"/>
</dbReference>
<dbReference type="GO" id="GO:0006450">
    <property type="term" value="P:regulation of translational fidelity"/>
    <property type="evidence" value="ECO:0007669"/>
    <property type="project" value="TreeGrafter"/>
</dbReference>
<keyword evidence="19" id="KW-1185">Reference proteome</keyword>
<dbReference type="InterPro" id="IPR038385">
    <property type="entry name" value="Sua5/YwlC_C"/>
</dbReference>
<dbReference type="RefSeq" id="WP_034773218.1">
    <property type="nucleotide sequence ID" value="NZ_CCRF01000101.1"/>
</dbReference>
<dbReference type="PATRIC" id="fig|35841.6.peg.4015"/>
<dbReference type="NCBIfam" id="TIGR00057">
    <property type="entry name" value="L-threonylcarbamoyladenylate synthase"/>
    <property type="match status" value="1"/>
</dbReference>
<organism evidence="16 19">
    <name type="scientific">Caldibacillus thermoamylovorans</name>
    <dbReference type="NCBI Taxonomy" id="35841"/>
    <lineage>
        <taxon>Bacteria</taxon>
        <taxon>Bacillati</taxon>
        <taxon>Bacillota</taxon>
        <taxon>Bacilli</taxon>
        <taxon>Bacillales</taxon>
        <taxon>Bacillaceae</taxon>
        <taxon>Caldibacillus</taxon>
    </lineage>
</organism>
<feature type="binding site" evidence="14">
    <location>
        <position position="240"/>
    </location>
    <ligand>
        <name>ATP</name>
        <dbReference type="ChEBI" id="CHEBI:30616"/>
    </ligand>
</feature>
<evidence type="ECO:0000256" key="10">
    <source>
        <dbReference type="ARBA" id="ARBA00022840"/>
    </source>
</evidence>
<dbReference type="PIRSF" id="PIRSF004930">
    <property type="entry name" value="Tln_factor_SUA5"/>
    <property type="match status" value="1"/>
</dbReference>
<dbReference type="AlphaFoldDB" id="A0A090IZD1"/>
<evidence type="ECO:0000313" key="17">
    <source>
        <dbReference type="EMBL" id="KIO70915.1"/>
    </source>
</evidence>
<feature type="binding site" evidence="14">
    <location>
        <position position="67"/>
    </location>
    <ligand>
        <name>ATP</name>
        <dbReference type="ChEBI" id="CHEBI:30616"/>
    </ligand>
</feature>
<dbReference type="eggNOG" id="COG0009">
    <property type="taxonomic scope" value="Bacteria"/>
</dbReference>
<keyword evidence="10 13" id="KW-0067">ATP-binding</keyword>
<feature type="binding site" evidence="14">
    <location>
        <position position="123"/>
    </location>
    <ligand>
        <name>ATP</name>
        <dbReference type="ChEBI" id="CHEBI:30616"/>
    </ligand>
</feature>
<feature type="binding site" evidence="14">
    <location>
        <position position="201"/>
    </location>
    <ligand>
        <name>ATP</name>
        <dbReference type="ChEBI" id="CHEBI:30616"/>
    </ligand>
</feature>
<keyword evidence="7 13" id="KW-0819">tRNA processing</keyword>
<dbReference type="InterPro" id="IPR005145">
    <property type="entry name" value="Sua5_C"/>
</dbReference>
<name>A0A090IZD1_9BACI</name>
<evidence type="ECO:0000313" key="18">
    <source>
        <dbReference type="Proteomes" id="UP000032076"/>
    </source>
</evidence>
<dbReference type="Pfam" id="PF01300">
    <property type="entry name" value="Sua5_yciO_yrdC"/>
    <property type="match status" value="1"/>
</dbReference>
<evidence type="ECO:0000256" key="4">
    <source>
        <dbReference type="ARBA" id="ARBA00015492"/>
    </source>
</evidence>
<keyword evidence="9 13" id="KW-0547">Nucleotide-binding</keyword>
<dbReference type="GO" id="GO:0005737">
    <property type="term" value="C:cytoplasm"/>
    <property type="evidence" value="ECO:0007669"/>
    <property type="project" value="UniProtKB-SubCell"/>
</dbReference>
<dbReference type="Proteomes" id="UP000032076">
    <property type="component" value="Unassembled WGS sequence"/>
</dbReference>
<evidence type="ECO:0000313" key="19">
    <source>
        <dbReference type="Proteomes" id="UP000040576"/>
    </source>
</evidence>
<dbReference type="InterPro" id="IPR010923">
    <property type="entry name" value="T(6)A37_SUA5"/>
</dbReference>
<feature type="binding site" evidence="14">
    <location>
        <position position="187"/>
    </location>
    <ligand>
        <name>L-threonine</name>
        <dbReference type="ChEBI" id="CHEBI:57926"/>
    </ligand>
</feature>
<dbReference type="InterPro" id="IPR017945">
    <property type="entry name" value="DHBP_synth_RibB-like_a/b_dom"/>
</dbReference>
<proteinExistence type="inferred from homology"/>
<evidence type="ECO:0000256" key="6">
    <source>
        <dbReference type="ARBA" id="ARBA00022679"/>
    </source>
</evidence>
<dbReference type="EC" id="2.7.7.87" evidence="3 13"/>
<evidence type="ECO:0000256" key="9">
    <source>
        <dbReference type="ARBA" id="ARBA00022741"/>
    </source>
</evidence>
<evidence type="ECO:0000256" key="13">
    <source>
        <dbReference type="PIRNR" id="PIRNR004930"/>
    </source>
</evidence>
<dbReference type="FunFam" id="3.90.870.10:FF:000008">
    <property type="entry name" value="Threonylcarbamoyl-AMP synthase"/>
    <property type="match status" value="1"/>
</dbReference>
<dbReference type="GO" id="GO:0003725">
    <property type="term" value="F:double-stranded RNA binding"/>
    <property type="evidence" value="ECO:0007669"/>
    <property type="project" value="UniProtKB-UniRule"/>
</dbReference>
<keyword evidence="8 13" id="KW-0548">Nucleotidyltransferase</keyword>
<evidence type="ECO:0000256" key="3">
    <source>
        <dbReference type="ARBA" id="ARBA00012584"/>
    </source>
</evidence>
<dbReference type="EMBL" id="CCRF01000101">
    <property type="protein sequence ID" value="CEE03117.1"/>
    <property type="molecule type" value="Genomic_DNA"/>
</dbReference>
<evidence type="ECO:0000256" key="14">
    <source>
        <dbReference type="PIRSR" id="PIRSR004930-1"/>
    </source>
</evidence>
<dbReference type="Pfam" id="PF03481">
    <property type="entry name" value="Sua5_C"/>
    <property type="match status" value="1"/>
</dbReference>
<comment type="function">
    <text evidence="13">Required for the formation of a threonylcarbamoyl group on adenosine at position 37 (t(6)A37) in tRNAs that read codons beginning with adenine.</text>
</comment>
<dbReference type="EMBL" id="JXLU01000136">
    <property type="protein sequence ID" value="KIO70915.1"/>
    <property type="molecule type" value="Genomic_DNA"/>
</dbReference>
<evidence type="ECO:0000256" key="7">
    <source>
        <dbReference type="ARBA" id="ARBA00022694"/>
    </source>
</evidence>
<evidence type="ECO:0000256" key="2">
    <source>
        <dbReference type="ARBA" id="ARBA00007663"/>
    </source>
</evidence>
<evidence type="ECO:0000313" key="16">
    <source>
        <dbReference type="EMBL" id="CEE03117.1"/>
    </source>
</evidence>
<dbReference type="PROSITE" id="PS51163">
    <property type="entry name" value="YRDC"/>
    <property type="match status" value="1"/>
</dbReference>
<dbReference type="GO" id="GO:0008033">
    <property type="term" value="P:tRNA processing"/>
    <property type="evidence" value="ECO:0007669"/>
    <property type="project" value="UniProtKB-KW"/>
</dbReference>
<feature type="domain" description="YrdC-like" evidence="15">
    <location>
        <begin position="18"/>
        <end position="205"/>
    </location>
</feature>
<feature type="binding site" evidence="14">
    <location>
        <position position="40"/>
    </location>
    <ligand>
        <name>L-threonine</name>
        <dbReference type="ChEBI" id="CHEBI:57926"/>
    </ligand>
</feature>
<feature type="binding site" evidence="14">
    <location>
        <position position="127"/>
    </location>
    <ligand>
        <name>L-threonine</name>
        <dbReference type="ChEBI" id="CHEBI:57926"/>
    </ligand>
</feature>
<dbReference type="FunFam" id="3.40.50.11030:FF:000001">
    <property type="entry name" value="Threonylcarbamoyl-AMP synthase"/>
    <property type="match status" value="1"/>
</dbReference>
<reference evidence="17 18" key="2">
    <citation type="submission" date="2015-01" db="EMBL/GenBank/DDBJ databases">
        <title>Draft Genome Sequences of Four Bacillus thermoamylovorans Strains, Isolated From Food Products.</title>
        <authorList>
            <person name="Krawcyk A.O."/>
            <person name="Berendsen E.M."/>
            <person name="Eijlander R.T."/>
            <person name="de Jong A."/>
            <person name="Wells-Bennik M."/>
            <person name="Kuipers O.P."/>
        </authorList>
    </citation>
    <scope>NUCLEOTIDE SEQUENCE [LARGE SCALE GENOMIC DNA]</scope>
    <source>
        <strain evidence="17 18">B4167</strain>
    </source>
</reference>
<dbReference type="SUPFAM" id="SSF55821">
    <property type="entry name" value="YrdC/RibB"/>
    <property type="match status" value="1"/>
</dbReference>
<reference evidence="16 19" key="1">
    <citation type="submission" date="2014-07" db="EMBL/GenBank/DDBJ databases">
        <authorList>
            <person name="Wibberg Daniel"/>
        </authorList>
    </citation>
    <scope>NUCLEOTIDE SEQUENCE [LARGE SCALE GENOMIC DNA]</scope>
</reference>
<gene>
    <name evidence="16" type="primary">ywlC</name>
    <name evidence="17" type="ORF">B4167_1322</name>
    <name evidence="16" type="ORF">BT1A1_3335</name>
</gene>
<keyword evidence="6 13" id="KW-0808">Transferase</keyword>